<evidence type="ECO:0000313" key="1">
    <source>
        <dbReference type="EMBL" id="CAI8045547.1"/>
    </source>
</evidence>
<keyword evidence="2" id="KW-1185">Reference proteome</keyword>
<evidence type="ECO:0000313" key="2">
    <source>
        <dbReference type="Proteomes" id="UP001174909"/>
    </source>
</evidence>
<dbReference type="InterPro" id="IPR030476">
    <property type="entry name" value="Pentaxin_CS"/>
</dbReference>
<name>A0AA35TE86_GEOBA</name>
<gene>
    <name evidence="1" type="ORF">GBAR_LOCUS25193</name>
</gene>
<organism evidence="1 2">
    <name type="scientific">Geodia barretti</name>
    <name type="common">Barrett's horny sponge</name>
    <dbReference type="NCBI Taxonomy" id="519541"/>
    <lineage>
        <taxon>Eukaryota</taxon>
        <taxon>Metazoa</taxon>
        <taxon>Porifera</taxon>
        <taxon>Demospongiae</taxon>
        <taxon>Heteroscleromorpha</taxon>
        <taxon>Tetractinellida</taxon>
        <taxon>Astrophorina</taxon>
        <taxon>Geodiidae</taxon>
        <taxon>Geodia</taxon>
    </lineage>
</organism>
<protein>
    <submittedName>
        <fullName evidence="1">Uncharacterized protein</fullName>
    </submittedName>
</protein>
<accession>A0AA35TE86</accession>
<dbReference type="EMBL" id="CASHTH010003479">
    <property type="protein sequence ID" value="CAI8045547.1"/>
    <property type="molecule type" value="Genomic_DNA"/>
</dbReference>
<dbReference type="AlphaFoldDB" id="A0AA35TE86"/>
<feature type="non-terminal residue" evidence="1">
    <location>
        <position position="1"/>
    </location>
</feature>
<dbReference type="Proteomes" id="UP001174909">
    <property type="component" value="Unassembled WGS sequence"/>
</dbReference>
<proteinExistence type="predicted"/>
<dbReference type="PROSITE" id="PS00289">
    <property type="entry name" value="PTX_1"/>
    <property type="match status" value="1"/>
</dbReference>
<comment type="caution">
    <text evidence="1">The sequence shown here is derived from an EMBL/GenBank/DDBJ whole genome shotgun (WGS) entry which is preliminary data.</text>
</comment>
<sequence length="152" mass="17255">NLTHSCSQGHNSYLCIELDLVCTIVLHICSSWLSVGGVPSMLNSSKCWRKTLTRSRHSCSRTILNCLKEVLQLSRRAVAWTLIFQLWWVSSTSVYVQTIALDVGLSVLFWARLSIPVLKPASKDVLKHHVPRPCVHKEVLLPSLAFRFLESW</sequence>
<reference evidence="1" key="1">
    <citation type="submission" date="2023-03" db="EMBL/GenBank/DDBJ databases">
        <authorList>
            <person name="Steffen K."/>
            <person name="Cardenas P."/>
        </authorList>
    </citation>
    <scope>NUCLEOTIDE SEQUENCE</scope>
</reference>